<reference evidence="19" key="3">
    <citation type="submission" date="2025-05" db="UniProtKB">
        <authorList>
            <consortium name="Ensembl"/>
        </authorList>
    </citation>
    <scope>IDENTIFICATION</scope>
</reference>
<feature type="region of interest" description="Disordered" evidence="16">
    <location>
        <begin position="621"/>
        <end position="643"/>
    </location>
</feature>
<dbReference type="GeneTree" id="ENSGT00390000013502"/>
<dbReference type="InterPro" id="IPR045120">
    <property type="entry name" value="Suco/Slp1-like"/>
</dbReference>
<evidence type="ECO:0000256" key="5">
    <source>
        <dbReference type="ARBA" id="ARBA00022824"/>
    </source>
</evidence>
<evidence type="ECO:0000256" key="6">
    <source>
        <dbReference type="ARBA" id="ARBA00022855"/>
    </source>
</evidence>
<sequence>MKMTPMLWRVVSVWLCVSVVCWHLSRHVCCTESHEEAQRLVSPQDISSEEESEEKSPHHKGEESWVLPSQSLSQNELFLGDNQQEERTRQDVDKKEQYSEAFEVEEPTIETEVEVDKEISQSEPEPEPSSENQRHETSVIQDQDSAALPISGYAAELKDNPSILNLQDNIPNSLSDDASDVAAPEVLESDLPPTDCEEEENNPYDNESSPPMVLENTSNAHTAGTKTHTDPPLSTLAGHGTQPLEVNTSHTLRAEQDQSPPGTADTDSSTSSKDPEDIPTFDEWKRKMMEVEKEKTQSTHTLNNGGSHTVKKVQKNFNNYASVECGAKILGANPEAKSTSAILKENMDLYMLNPCSNKIWFIIELCEPIQVKQLDIANFELFSSTPKDFLVSISDRYPTNKWLKLGTFHARDERTVQSFPLDEHLYAKYVKMFTKYIKVELVSHFGSEHFCPLSLIRVFGTSMVEEYEEIADPAERPDDQDDDLDYPPGYAPGEVKLSKNLIGSAKDVILNMVSNIAVNVLGGGPEMQGNISSHEENMTEPSAQIETTTQTTTTDLVPDNEEVEIPPDGDIPAPAVPSSETPVSETPDTDTSKQELPPVEEKIIIPLEKDEEEPISSTITLLEKEEELDEEKEKRDHHEQQENRNDCALLPSFSSSCSCAASLQEYIHRQCSALLSKKRKCQTTDRKQMIPPIQTPTWHQPVSPSACPEPQLHHSEIHQLHEKEQASVQEPENGASPSEAPQPPGNTVESQKESMPKPPVLEPSQTSGLPKPSATDSSAAKPTPIVEIPQLSSEETAKELRPEKSLDVLAIEKHTEPSEYLSSSNYVKPSVSATVDDASVEPTEEKPNIDVSQLEINAPVQTPDKTDQSQVLLPTTSVQLEHHPDPPALSETTTAYTELSHPPPDTVTELEPSGGPPAITETKTEDLTEDISTSSGGNGQLPRPSSPAPPSPTSPSLSDIYAETPNGTEQNGNPVHSSSQKESVFMRLNNRIKALEMNMSLSGRYLEQLSQRYRKQMEEMQKAFNKTIIKLQNTSRVAEEQDLRQTESIQMLQGQLENVTQLVLNLSVRVSQLQNEVSDRQYYLLLSLVLCLCLGLLVCANRCRISTIPPVTEPEPPIPKSYTYCCPERQFSSCDDMGLKRSASYPLIHSESFQLATTEDPEMLHPEETQSLCPANRKRRRRKMKPIEKVETLKPSFHAAPELSNGAVVCNGVPVITNPTPLTKRLLQPAFRDSPSEGSSEGSSHSDDPSFCGITTACSRICDGLPPPKTRAEKRALRRRRPKPSCAVVDLLQAPKRDKSEPLPISTIQDIMSRKTEQSSGTFGVNVALSGPV</sequence>
<feature type="region of interest" description="Disordered" evidence="16">
    <location>
        <begin position="678"/>
        <end position="809"/>
    </location>
</feature>
<feature type="compositionally biased region" description="Acidic residues" evidence="16">
    <location>
        <begin position="472"/>
        <end position="485"/>
    </location>
</feature>
<dbReference type="RefSeq" id="XP_018532873.1">
    <property type="nucleotide sequence ID" value="XM_018677357.2"/>
</dbReference>
<evidence type="ECO:0000256" key="14">
    <source>
        <dbReference type="ARBA" id="ARBA00075366"/>
    </source>
</evidence>
<dbReference type="STRING" id="8187.ENSLCAP00010004028"/>
<evidence type="ECO:0000259" key="18">
    <source>
        <dbReference type="PROSITE" id="PS51469"/>
    </source>
</evidence>
<feature type="compositionally biased region" description="Low complexity" evidence="16">
    <location>
        <begin position="259"/>
        <end position="272"/>
    </location>
</feature>
<dbReference type="Proteomes" id="UP000694890">
    <property type="component" value="Linkage group LG4"/>
</dbReference>
<evidence type="ECO:0000256" key="2">
    <source>
        <dbReference type="ARBA" id="ARBA00022553"/>
    </source>
</evidence>
<evidence type="ECO:0000256" key="11">
    <source>
        <dbReference type="ARBA" id="ARBA00034697"/>
    </source>
</evidence>
<dbReference type="GeneID" id="108883842"/>
<evidence type="ECO:0000313" key="19">
    <source>
        <dbReference type="Ensembl" id="ENSLCAP00010004028.1"/>
    </source>
</evidence>
<dbReference type="InterPro" id="IPR012919">
    <property type="entry name" value="SUN_dom"/>
</dbReference>
<evidence type="ECO:0000256" key="1">
    <source>
        <dbReference type="ARBA" id="ARBA00022473"/>
    </source>
</evidence>
<feature type="compositionally biased region" description="Basic and acidic residues" evidence="16">
    <location>
        <begin position="54"/>
        <end position="63"/>
    </location>
</feature>
<keyword evidence="9" id="KW-0472">Membrane</keyword>
<evidence type="ECO:0000256" key="4">
    <source>
        <dbReference type="ARBA" id="ARBA00022729"/>
    </source>
</evidence>
<dbReference type="PANTHER" id="PTHR12953:SF0">
    <property type="entry name" value="SUN DOMAIN-CONTAINING OSSIFICATION FACTOR"/>
    <property type="match status" value="1"/>
</dbReference>
<feature type="region of interest" description="Disordered" evidence="16">
    <location>
        <begin position="472"/>
        <end position="492"/>
    </location>
</feature>
<organism evidence="19 20">
    <name type="scientific">Lates calcarifer</name>
    <name type="common">Barramundi</name>
    <name type="synonym">Holocentrus calcarifer</name>
    <dbReference type="NCBI Taxonomy" id="8187"/>
    <lineage>
        <taxon>Eukaryota</taxon>
        <taxon>Metazoa</taxon>
        <taxon>Chordata</taxon>
        <taxon>Craniata</taxon>
        <taxon>Vertebrata</taxon>
        <taxon>Euteleostomi</taxon>
        <taxon>Actinopterygii</taxon>
        <taxon>Neopterygii</taxon>
        <taxon>Teleostei</taxon>
        <taxon>Neoteleostei</taxon>
        <taxon>Acanthomorphata</taxon>
        <taxon>Carangaria</taxon>
        <taxon>Carangaria incertae sedis</taxon>
        <taxon>Centropomidae</taxon>
        <taxon>Lates</taxon>
    </lineage>
</organism>
<gene>
    <name evidence="19 21" type="primary">LOC108883842</name>
</gene>
<dbReference type="GO" id="GO:0034975">
    <property type="term" value="P:protein folding in endoplasmic reticulum"/>
    <property type="evidence" value="ECO:0007669"/>
    <property type="project" value="TreeGrafter"/>
</dbReference>
<feature type="region of interest" description="Disordered" evidence="16">
    <location>
        <begin position="36"/>
        <end position="280"/>
    </location>
</feature>
<feature type="signal peptide" evidence="17">
    <location>
        <begin position="1"/>
        <end position="21"/>
    </location>
</feature>
<evidence type="ECO:0000256" key="13">
    <source>
        <dbReference type="ARBA" id="ARBA00067685"/>
    </source>
</evidence>
<keyword evidence="8" id="KW-0175">Coiled coil</keyword>
<feature type="compositionally biased region" description="Basic and acidic residues" evidence="16">
    <location>
        <begin position="631"/>
        <end position="643"/>
    </location>
</feature>
<protein>
    <recommendedName>
        <fullName evidence="13">SUN domain-containing ossification factor</fullName>
    </recommendedName>
    <alternativeName>
        <fullName evidence="15">Membrane protein CH1</fullName>
    </alternativeName>
    <alternativeName>
        <fullName evidence="14">SUN-like protein 1</fullName>
    </alternativeName>
</protein>
<feature type="compositionally biased region" description="Polar residues" evidence="16">
    <location>
        <begin position="965"/>
        <end position="981"/>
    </location>
</feature>
<dbReference type="GO" id="GO:0030867">
    <property type="term" value="C:rough endoplasmic reticulum membrane"/>
    <property type="evidence" value="ECO:0007669"/>
    <property type="project" value="UniProtKB-SubCell"/>
</dbReference>
<feature type="compositionally biased region" description="Acidic residues" evidence="16">
    <location>
        <begin position="102"/>
        <end position="113"/>
    </location>
</feature>
<dbReference type="OrthoDB" id="266334at2759"/>
<keyword evidence="7" id="KW-1133">Transmembrane helix</keyword>
<evidence type="ECO:0000256" key="9">
    <source>
        <dbReference type="ARBA" id="ARBA00023136"/>
    </source>
</evidence>
<evidence type="ECO:0000256" key="8">
    <source>
        <dbReference type="ARBA" id="ARBA00023054"/>
    </source>
</evidence>
<keyword evidence="4 17" id="KW-0732">Signal</keyword>
<keyword evidence="1" id="KW-0217">Developmental protein</keyword>
<accession>A0A4W6C055</accession>
<keyword evidence="20" id="KW-1185">Reference proteome</keyword>
<feature type="compositionally biased region" description="Pro residues" evidence="16">
    <location>
        <begin position="944"/>
        <end position="953"/>
    </location>
</feature>
<proteinExistence type="predicted"/>
<reference evidence="20" key="1">
    <citation type="submission" date="2015-09" db="EMBL/GenBank/DDBJ databases">
        <authorList>
            <person name="Sai Rama Sridatta P."/>
        </authorList>
    </citation>
    <scope>NUCLEOTIDE SEQUENCE [LARGE SCALE GENOMIC DNA]</scope>
</reference>
<feature type="compositionally biased region" description="Polar residues" evidence="16">
    <location>
        <begin position="67"/>
        <end position="76"/>
    </location>
</feature>
<feature type="compositionally biased region" description="Polar residues" evidence="16">
    <location>
        <begin position="203"/>
        <end position="226"/>
    </location>
</feature>
<keyword evidence="3" id="KW-0812">Transmembrane</keyword>
<feature type="compositionally biased region" description="Polar residues" evidence="16">
    <location>
        <begin position="868"/>
        <end position="879"/>
    </location>
</feature>
<dbReference type="Proteomes" id="UP000314980">
    <property type="component" value="Unassembled WGS sequence"/>
</dbReference>
<feature type="compositionally biased region" description="Polar residues" evidence="16">
    <location>
        <begin position="763"/>
        <end position="780"/>
    </location>
</feature>
<dbReference type="InParanoid" id="A0A4W6C055"/>
<feature type="compositionally biased region" description="Acidic residues" evidence="16">
    <location>
        <begin position="558"/>
        <end position="567"/>
    </location>
</feature>
<feature type="domain" description="SUN" evidence="18">
    <location>
        <begin position="290"/>
        <end position="463"/>
    </location>
</feature>
<comment type="subcellular location">
    <subcellularLocation>
        <location evidence="11">Rough endoplasmic reticulum membrane</location>
        <topology evidence="11">Single-pass type I membrane protein</topology>
    </subcellularLocation>
</comment>
<dbReference type="FunFam" id="2.60.120.260:FF:000024">
    <property type="entry name" value="SUN domain containing ossification factor"/>
    <property type="match status" value="1"/>
</dbReference>
<evidence type="ECO:0000313" key="21">
    <source>
        <dbReference type="RefSeq" id="XP_018532873.1"/>
    </source>
</evidence>
<keyword evidence="2" id="KW-0597">Phosphoprotein</keyword>
<feature type="compositionally biased region" description="Polar residues" evidence="16">
    <location>
        <begin position="162"/>
        <end position="176"/>
    </location>
</feature>
<reference evidence="21" key="2">
    <citation type="submission" date="2025-04" db="UniProtKB">
        <authorList>
            <consortium name="RefSeq"/>
        </authorList>
    </citation>
    <scope>IDENTIFICATION</scope>
    <source>
        <tissue evidence="21">Brain</tissue>
    </source>
</reference>
<feature type="region of interest" description="Disordered" evidence="16">
    <location>
        <begin position="833"/>
        <end position="981"/>
    </location>
</feature>
<name>A0A4W6C055_LATCA</name>
<feature type="region of interest" description="Disordered" evidence="16">
    <location>
        <begin position="1264"/>
        <end position="1283"/>
    </location>
</feature>
<feature type="chain" id="PRO_5044612501" description="SUN domain-containing ossification factor" evidence="17">
    <location>
        <begin position="22"/>
        <end position="1333"/>
    </location>
</feature>
<evidence type="ECO:0000256" key="17">
    <source>
        <dbReference type="SAM" id="SignalP"/>
    </source>
</evidence>
<evidence type="ECO:0000256" key="7">
    <source>
        <dbReference type="ARBA" id="ARBA00022989"/>
    </source>
</evidence>
<dbReference type="Gene3D" id="2.60.120.260">
    <property type="entry name" value="Galactose-binding domain-like"/>
    <property type="match status" value="1"/>
</dbReference>
<evidence type="ECO:0000256" key="10">
    <source>
        <dbReference type="ARBA" id="ARBA00023180"/>
    </source>
</evidence>
<feature type="compositionally biased region" description="Basic and acidic residues" evidence="16">
    <location>
        <begin position="795"/>
        <end position="809"/>
    </location>
</feature>
<comment type="function">
    <text evidence="12">Required for bone modeling during late embryogenesis. Regulates type I collagen synthesis in osteoblasts during their postnatal maturation.</text>
</comment>
<evidence type="ECO:0000256" key="3">
    <source>
        <dbReference type="ARBA" id="ARBA00022692"/>
    </source>
</evidence>
<dbReference type="GO" id="GO:0001503">
    <property type="term" value="P:ossification"/>
    <property type="evidence" value="ECO:0007669"/>
    <property type="project" value="UniProtKB-KW"/>
</dbReference>
<dbReference type="PROSITE" id="PS51469">
    <property type="entry name" value="SUN"/>
    <property type="match status" value="1"/>
</dbReference>
<dbReference type="GO" id="GO:0046850">
    <property type="term" value="P:regulation of bone remodeling"/>
    <property type="evidence" value="ECO:0007669"/>
    <property type="project" value="TreeGrafter"/>
</dbReference>
<dbReference type="Pfam" id="PF07738">
    <property type="entry name" value="Sad1_UNC"/>
    <property type="match status" value="1"/>
</dbReference>
<evidence type="ECO:0000256" key="16">
    <source>
        <dbReference type="SAM" id="MobiDB-lite"/>
    </source>
</evidence>
<evidence type="ECO:0000313" key="20">
    <source>
        <dbReference type="Proteomes" id="UP000314980"/>
    </source>
</evidence>
<dbReference type="KEGG" id="lcf:108883842"/>
<dbReference type="PANTHER" id="PTHR12953">
    <property type="entry name" value="MEMBRANE PROTEIN CH1 RELATED"/>
    <property type="match status" value="1"/>
</dbReference>
<feature type="compositionally biased region" description="Basic and acidic residues" evidence="16">
    <location>
        <begin position="711"/>
        <end position="725"/>
    </location>
</feature>
<keyword evidence="6" id="KW-0892">Osteogenesis</keyword>
<keyword evidence="10" id="KW-0325">Glycoprotein</keyword>
<evidence type="ECO:0000256" key="15">
    <source>
        <dbReference type="ARBA" id="ARBA00081911"/>
    </source>
</evidence>
<dbReference type="Ensembl" id="ENSLCAT00010004134.1">
    <property type="protein sequence ID" value="ENSLCAP00010004028.1"/>
    <property type="gene ID" value="ENSLCAG00010002051.1"/>
</dbReference>
<evidence type="ECO:0000256" key="12">
    <source>
        <dbReference type="ARBA" id="ARBA00055064"/>
    </source>
</evidence>
<feature type="region of interest" description="Disordered" evidence="16">
    <location>
        <begin position="527"/>
        <end position="595"/>
    </location>
</feature>
<feature type="compositionally biased region" description="Basic and acidic residues" evidence="16">
    <location>
        <begin position="84"/>
        <end position="98"/>
    </location>
</feature>
<keyword evidence="5" id="KW-0256">Endoplasmic reticulum</keyword>